<evidence type="ECO:0000256" key="3">
    <source>
        <dbReference type="ARBA" id="ARBA00022448"/>
    </source>
</evidence>
<evidence type="ECO:0000256" key="6">
    <source>
        <dbReference type="ARBA" id="ARBA00022989"/>
    </source>
</evidence>
<proteinExistence type="inferred from homology"/>
<dbReference type="InterPro" id="IPR045349">
    <property type="entry name" value="SLC41A1-3"/>
</dbReference>
<feature type="transmembrane region" description="Helical" evidence="9">
    <location>
        <begin position="269"/>
        <end position="293"/>
    </location>
</feature>
<feature type="domain" description="SLC41A/MgtE integral membrane" evidence="10">
    <location>
        <begin position="67"/>
        <end position="199"/>
    </location>
</feature>
<dbReference type="AlphaFoldDB" id="A0A936NBM3"/>
<evidence type="ECO:0000313" key="12">
    <source>
        <dbReference type="Proteomes" id="UP000727993"/>
    </source>
</evidence>
<organism evidence="11 12">
    <name type="scientific">Candidatus Neomicrothrix subdominans</name>
    <dbReference type="NCBI Taxonomy" id="2954438"/>
    <lineage>
        <taxon>Bacteria</taxon>
        <taxon>Bacillati</taxon>
        <taxon>Actinomycetota</taxon>
        <taxon>Acidimicrobiia</taxon>
        <taxon>Acidimicrobiales</taxon>
        <taxon>Microthrixaceae</taxon>
        <taxon>Candidatus Neomicrothrix</taxon>
    </lineage>
</organism>
<dbReference type="Pfam" id="PF01769">
    <property type="entry name" value="MgtE"/>
    <property type="match status" value="2"/>
</dbReference>
<feature type="transmembrane region" description="Helical" evidence="9">
    <location>
        <begin position="36"/>
        <end position="57"/>
    </location>
</feature>
<feature type="transmembrane region" description="Helical" evidence="9">
    <location>
        <begin position="213"/>
        <end position="232"/>
    </location>
</feature>
<dbReference type="GO" id="GO:0008324">
    <property type="term" value="F:monoatomic cation transmembrane transporter activity"/>
    <property type="evidence" value="ECO:0007669"/>
    <property type="project" value="InterPro"/>
</dbReference>
<comment type="similarity">
    <text evidence="2">Belongs to the SLC41A transporter family.</text>
</comment>
<dbReference type="GO" id="GO:0016020">
    <property type="term" value="C:membrane"/>
    <property type="evidence" value="ECO:0007669"/>
    <property type="project" value="UniProtKB-SubCell"/>
</dbReference>
<keyword evidence="6 9" id="KW-1133">Transmembrane helix</keyword>
<keyword evidence="8 9" id="KW-0472">Membrane</keyword>
<evidence type="ECO:0000256" key="2">
    <source>
        <dbReference type="ARBA" id="ARBA00009749"/>
    </source>
</evidence>
<dbReference type="PANTHER" id="PTHR16228">
    <property type="entry name" value="DIVALENT CATION TRANSPORTER SOLUTE CARRIER FAMILY 41"/>
    <property type="match status" value="1"/>
</dbReference>
<dbReference type="Gene3D" id="1.10.357.20">
    <property type="entry name" value="SLC41 divalent cation transporters, integral membrane domain"/>
    <property type="match status" value="2"/>
</dbReference>
<dbReference type="InterPro" id="IPR036739">
    <property type="entry name" value="SLC41_membr_dom_sf"/>
</dbReference>
<dbReference type="EMBL" id="JADJZA010000007">
    <property type="protein sequence ID" value="MBK9297288.1"/>
    <property type="molecule type" value="Genomic_DNA"/>
</dbReference>
<evidence type="ECO:0000259" key="10">
    <source>
        <dbReference type="Pfam" id="PF01769"/>
    </source>
</evidence>
<protein>
    <submittedName>
        <fullName evidence="11">Magnesium transporter</fullName>
    </submittedName>
</protein>
<feature type="transmembrane region" description="Helical" evidence="9">
    <location>
        <begin position="112"/>
        <end position="133"/>
    </location>
</feature>
<feature type="transmembrane region" description="Helical" evidence="9">
    <location>
        <begin position="145"/>
        <end position="169"/>
    </location>
</feature>
<keyword evidence="4 9" id="KW-0812">Transmembrane</keyword>
<dbReference type="Proteomes" id="UP000727993">
    <property type="component" value="Unassembled WGS sequence"/>
</dbReference>
<evidence type="ECO:0000256" key="4">
    <source>
        <dbReference type="ARBA" id="ARBA00022692"/>
    </source>
</evidence>
<dbReference type="SUPFAM" id="SSF161093">
    <property type="entry name" value="MgtE membrane domain-like"/>
    <property type="match status" value="2"/>
</dbReference>
<feature type="transmembrane region" description="Helical" evidence="9">
    <location>
        <begin position="396"/>
        <end position="419"/>
    </location>
</feature>
<keyword evidence="5" id="KW-0460">Magnesium</keyword>
<feature type="transmembrane region" description="Helical" evidence="9">
    <location>
        <begin position="353"/>
        <end position="376"/>
    </location>
</feature>
<feature type="transmembrane region" description="Helical" evidence="9">
    <location>
        <begin position="244"/>
        <end position="262"/>
    </location>
</feature>
<evidence type="ECO:0000256" key="5">
    <source>
        <dbReference type="ARBA" id="ARBA00022842"/>
    </source>
</evidence>
<sequence>MSSHRQLRRRSLAAGRRLVDLIGPTSDAARQSLTALGFNSTSSFVAGLILASALGTFQRYPTLLTLVPAAIGLRGNVMGGMGNRLSTAIHTGTFSVSLRGGTVMGQNVSASLALSSVLSFALAVIASVVGRAFGLEGNINLGQLAMVSIVGGVVASVLVLIATVGLAVLGVRRNWDLDNLVAPSVSTLGDVITVPMLYLASLALAWPRVLTTTIGWVLAVASVVWFVVALRSRLPVLSQVCRESAPILVVAAALSTMAGVVVTKQLDAFALVPTLFILAPAFVSSAGALGGILSSRLATKLHLGLADPDVVPGPEVRRDILTICAIGIPVFLYNAVGAQLLGRLTGQASPGLVPMIVGTLTAGVVVLAVVAALAYYGTIAAWRLEVDPDTYGTPTVTASMDFIGVVALVVAFSAFGWIATV</sequence>
<feature type="transmembrane region" description="Helical" evidence="9">
    <location>
        <begin position="320"/>
        <end position="341"/>
    </location>
</feature>
<gene>
    <name evidence="11" type="ORF">IPN02_10760</name>
</gene>
<keyword evidence="3" id="KW-0813">Transport</keyword>
<evidence type="ECO:0000256" key="9">
    <source>
        <dbReference type="SAM" id="Phobius"/>
    </source>
</evidence>
<reference evidence="11 12" key="1">
    <citation type="submission" date="2020-10" db="EMBL/GenBank/DDBJ databases">
        <title>Connecting structure to function with the recovery of over 1000 high-quality activated sludge metagenome-assembled genomes encoding full-length rRNA genes using long-read sequencing.</title>
        <authorList>
            <person name="Singleton C.M."/>
            <person name="Petriglieri F."/>
            <person name="Kristensen J.M."/>
            <person name="Kirkegaard R.H."/>
            <person name="Michaelsen T.Y."/>
            <person name="Andersen M.H."/>
            <person name="Karst S.M."/>
            <person name="Dueholm M.S."/>
            <person name="Nielsen P.H."/>
            <person name="Albertsen M."/>
        </authorList>
    </citation>
    <scope>NUCLEOTIDE SEQUENCE [LARGE SCALE GENOMIC DNA]</scope>
    <source>
        <strain evidence="11">Lyne_18-Q3-R50-59_MAXAC.006</strain>
    </source>
</reference>
<feature type="domain" description="SLC41A/MgtE integral membrane" evidence="10">
    <location>
        <begin position="280"/>
        <end position="410"/>
    </location>
</feature>
<evidence type="ECO:0000256" key="7">
    <source>
        <dbReference type="ARBA" id="ARBA00023065"/>
    </source>
</evidence>
<comment type="caution">
    <text evidence="11">The sequence shown here is derived from an EMBL/GenBank/DDBJ whole genome shotgun (WGS) entry which is preliminary data.</text>
</comment>
<accession>A0A936NBM3</accession>
<evidence type="ECO:0000256" key="1">
    <source>
        <dbReference type="ARBA" id="ARBA00004141"/>
    </source>
</evidence>
<feature type="transmembrane region" description="Helical" evidence="9">
    <location>
        <begin position="181"/>
        <end position="206"/>
    </location>
</feature>
<dbReference type="InterPro" id="IPR006667">
    <property type="entry name" value="SLC41_membr_dom"/>
</dbReference>
<comment type="subcellular location">
    <subcellularLocation>
        <location evidence="1">Membrane</location>
        <topology evidence="1">Multi-pass membrane protein</topology>
    </subcellularLocation>
</comment>
<name>A0A936NBM3_9ACTN</name>
<evidence type="ECO:0000313" key="11">
    <source>
        <dbReference type="EMBL" id="MBK9297288.1"/>
    </source>
</evidence>
<dbReference type="PANTHER" id="PTHR16228:SF7">
    <property type="entry name" value="SLC41A_MGTE INTEGRAL MEMBRANE DOMAIN-CONTAINING PROTEIN"/>
    <property type="match status" value="1"/>
</dbReference>
<keyword evidence="7" id="KW-0406">Ion transport</keyword>
<evidence type="ECO:0000256" key="8">
    <source>
        <dbReference type="ARBA" id="ARBA00023136"/>
    </source>
</evidence>